<dbReference type="InterPro" id="IPR017871">
    <property type="entry name" value="ABC_transporter-like_CS"/>
</dbReference>
<evidence type="ECO:0000256" key="7">
    <source>
        <dbReference type="ARBA" id="ARBA00022741"/>
    </source>
</evidence>
<dbReference type="GO" id="GO:0005886">
    <property type="term" value="C:plasma membrane"/>
    <property type="evidence" value="ECO:0007669"/>
    <property type="project" value="UniProtKB-SubCell"/>
</dbReference>
<dbReference type="InterPro" id="IPR013525">
    <property type="entry name" value="ABC2_TM"/>
</dbReference>
<accession>A0A8C0PKA0</accession>
<feature type="transmembrane region" description="Helical" evidence="12">
    <location>
        <begin position="410"/>
        <end position="431"/>
    </location>
</feature>
<organism evidence="14 15">
    <name type="scientific">Canis lupus familiaris</name>
    <name type="common">Dog</name>
    <name type="synonym">Canis familiaris</name>
    <dbReference type="NCBI Taxonomy" id="9615"/>
    <lineage>
        <taxon>Eukaryota</taxon>
        <taxon>Metazoa</taxon>
        <taxon>Chordata</taxon>
        <taxon>Craniata</taxon>
        <taxon>Vertebrata</taxon>
        <taxon>Euteleostomi</taxon>
        <taxon>Mammalia</taxon>
        <taxon>Eutheria</taxon>
        <taxon>Laurasiatheria</taxon>
        <taxon>Carnivora</taxon>
        <taxon>Caniformia</taxon>
        <taxon>Canidae</taxon>
        <taxon>Canis</taxon>
    </lineage>
</organism>
<evidence type="ECO:0000256" key="11">
    <source>
        <dbReference type="ARBA" id="ARBA00023136"/>
    </source>
</evidence>
<dbReference type="GO" id="GO:0016887">
    <property type="term" value="F:ATP hydrolysis activity"/>
    <property type="evidence" value="ECO:0007669"/>
    <property type="project" value="InterPro"/>
</dbReference>
<keyword evidence="11 12" id="KW-0472">Membrane</keyword>
<evidence type="ECO:0000256" key="3">
    <source>
        <dbReference type="ARBA" id="ARBA00005814"/>
    </source>
</evidence>
<feature type="transmembrane region" description="Helical" evidence="12">
    <location>
        <begin position="552"/>
        <end position="570"/>
    </location>
</feature>
<proteinExistence type="inferred from homology"/>
<evidence type="ECO:0000256" key="12">
    <source>
        <dbReference type="SAM" id="Phobius"/>
    </source>
</evidence>
<dbReference type="InterPro" id="IPR027417">
    <property type="entry name" value="P-loop_NTPase"/>
</dbReference>
<evidence type="ECO:0000313" key="14">
    <source>
        <dbReference type="Ensembl" id="ENSCAFP00030036310.1"/>
    </source>
</evidence>
<reference evidence="14" key="1">
    <citation type="submission" date="2019-03" db="EMBL/GenBank/DDBJ databases">
        <authorList>
            <person name="Warren W.C."/>
            <person name="Johnson G.S."/>
        </authorList>
    </citation>
    <scope>NUCLEOTIDE SEQUENCE [LARGE SCALE GENOMIC DNA]</scope>
    <source>
        <strain evidence="14">Basenji</strain>
    </source>
</reference>
<evidence type="ECO:0000256" key="1">
    <source>
        <dbReference type="ARBA" id="ARBA00004127"/>
    </source>
</evidence>
<dbReference type="SUPFAM" id="SSF52540">
    <property type="entry name" value="P-loop containing nucleoside triphosphate hydrolases"/>
    <property type="match status" value="1"/>
</dbReference>
<evidence type="ECO:0000256" key="5">
    <source>
        <dbReference type="ARBA" id="ARBA00022475"/>
    </source>
</evidence>
<evidence type="ECO:0000313" key="15">
    <source>
        <dbReference type="Proteomes" id="UP000694429"/>
    </source>
</evidence>
<evidence type="ECO:0000256" key="8">
    <source>
        <dbReference type="ARBA" id="ARBA00022840"/>
    </source>
</evidence>
<keyword evidence="6 12" id="KW-0812">Transmembrane</keyword>
<evidence type="ECO:0000259" key="13">
    <source>
        <dbReference type="PROSITE" id="PS50893"/>
    </source>
</evidence>
<dbReference type="AlphaFoldDB" id="A0A8C0PKA0"/>
<dbReference type="Proteomes" id="UP000694429">
    <property type="component" value="Chromosome 31"/>
</dbReference>
<comment type="subcellular location">
    <subcellularLocation>
        <location evidence="2">Cell membrane</location>
    </subcellularLocation>
    <subcellularLocation>
        <location evidence="1">Endomembrane system</location>
        <topology evidence="1">Multi-pass membrane protein</topology>
    </subcellularLocation>
</comment>
<dbReference type="PANTHER" id="PTHR48041:SF90">
    <property type="entry name" value="ATP-BINDING CASSETTE SUB-FAMILY G MEMBER 1"/>
    <property type="match status" value="1"/>
</dbReference>
<dbReference type="GO" id="GO:0033344">
    <property type="term" value="P:cholesterol efflux"/>
    <property type="evidence" value="ECO:0007669"/>
    <property type="project" value="UniProtKB-ARBA"/>
</dbReference>
<keyword evidence="7" id="KW-0547">Nucleotide-binding</keyword>
<dbReference type="OrthoDB" id="66620at2759"/>
<name>A0A8C0PKA0_CANLF</name>
<feature type="domain" description="ABC transporter" evidence="13">
    <location>
        <begin position="77"/>
        <end position="317"/>
    </location>
</feature>
<dbReference type="GO" id="GO:0005524">
    <property type="term" value="F:ATP binding"/>
    <property type="evidence" value="ECO:0007669"/>
    <property type="project" value="UniProtKB-KW"/>
</dbReference>
<dbReference type="GO" id="GO:0012505">
    <property type="term" value="C:endomembrane system"/>
    <property type="evidence" value="ECO:0007669"/>
    <property type="project" value="UniProtKB-SubCell"/>
</dbReference>
<dbReference type="Ensembl" id="ENSCAFT00030041615.1">
    <property type="protein sequence ID" value="ENSCAFP00030036310.1"/>
    <property type="gene ID" value="ENSCAFG00030022366.1"/>
</dbReference>
<dbReference type="Gene3D" id="3.40.50.300">
    <property type="entry name" value="P-loop containing nucleotide triphosphate hydrolases"/>
    <property type="match status" value="1"/>
</dbReference>
<evidence type="ECO:0000256" key="4">
    <source>
        <dbReference type="ARBA" id="ARBA00022448"/>
    </source>
</evidence>
<dbReference type="Pfam" id="PF01061">
    <property type="entry name" value="ABC2_membrane"/>
    <property type="match status" value="1"/>
</dbReference>
<evidence type="ECO:0000256" key="2">
    <source>
        <dbReference type="ARBA" id="ARBA00004236"/>
    </source>
</evidence>
<dbReference type="Pfam" id="PF00005">
    <property type="entry name" value="ABC_tran"/>
    <property type="match status" value="1"/>
</dbReference>
<dbReference type="PROSITE" id="PS00211">
    <property type="entry name" value="ABC_TRANSPORTER_1"/>
    <property type="match status" value="1"/>
</dbReference>
<evidence type="ECO:0000256" key="9">
    <source>
        <dbReference type="ARBA" id="ARBA00022967"/>
    </source>
</evidence>
<dbReference type="InterPro" id="IPR003439">
    <property type="entry name" value="ABC_transporter-like_ATP-bd"/>
</dbReference>
<dbReference type="FunFam" id="3.40.50.300:FF:000267">
    <property type="entry name" value="ATP-binding cassette, sub-family G (WHITE), member 1"/>
    <property type="match status" value="1"/>
</dbReference>
<keyword evidence="10 12" id="KW-1133">Transmembrane helix</keyword>
<keyword evidence="5" id="KW-1003">Cell membrane</keyword>
<evidence type="ECO:0000256" key="6">
    <source>
        <dbReference type="ARBA" id="ARBA00022692"/>
    </source>
</evidence>
<feature type="transmembrane region" description="Helical" evidence="12">
    <location>
        <begin position="518"/>
        <end position="540"/>
    </location>
</feature>
<sequence length="632" mass="70218">MACLMAAFSVGTAMNASSYSTAMTEPKSVCVSVDEVVSGNMEATETDLLNGHLKKVDNNLTEAQRFSSLPRRAAVNIEFKDLSYSVPEGPWWRKKGYKTLLKGISGKFNSGELVAIMGPSGAGKSTLMNILAGYRETGMKGAVLINGLPRDLRCFRKVSCYIMQDDMLLPHLTVQEAMMVSAHLKLQEKDEGRREMVKEILTALGLLSCANTRTGSLSGGQRKRLAIALELVNNPPVMFFDEPTSGLDSASCFQVVSLMKGLAQGGRSIICTIHQPSAKLFELFDQLYVLSQGQCVYRGKVSNLVPYLRDLGLNCPTYHNPADFVMEVASGEYGDQNSRLVRAVREGMCDSEHRREPGGDAEVNPFLWHRPSEEVLTHLRITSHIGIGLLIGLLYLGIGNEAKKVLSNSGFLFFSMLFLMFAALMPTVLTFPLEMGVFLREHLNYWYSLKAYYLAKTMADVPFQIMFPVAYCSIVYWMTSQPSDAVRFVLFAALGTMTSLVAQSLGLLIGAASTSLQVATFVGPVTAIPVLLFSGFFVSFDTIPTYLQWMSYISYVRYGFEGVILSIYGLDREDLHCGIDETCHFQKSEAILRELDVEDAKLYLDFIVLGIFFISLRLIAYFVLRYKIRAER</sequence>
<keyword evidence="9" id="KW-1278">Translocase</keyword>
<protein>
    <recommendedName>
        <fullName evidence="13">ABC transporter domain-containing protein</fullName>
    </recommendedName>
</protein>
<feature type="transmembrane region" description="Helical" evidence="12">
    <location>
        <begin position="381"/>
        <end position="398"/>
    </location>
</feature>
<evidence type="ECO:0000256" key="10">
    <source>
        <dbReference type="ARBA" id="ARBA00022989"/>
    </source>
</evidence>
<keyword evidence="8" id="KW-0067">ATP-binding</keyword>
<keyword evidence="4" id="KW-0813">Transport</keyword>
<feature type="transmembrane region" description="Helical" evidence="12">
    <location>
        <begin position="488"/>
        <end position="512"/>
    </location>
</feature>
<dbReference type="CDD" id="cd03213">
    <property type="entry name" value="ABCG_EPDR"/>
    <property type="match status" value="1"/>
</dbReference>
<dbReference type="InterPro" id="IPR043926">
    <property type="entry name" value="ABCG_dom"/>
</dbReference>
<comment type="similarity">
    <text evidence="3">Belongs to the ABC transporter superfamily. ABCG family. Eye pigment precursor importer (TC 3.A.1.204) subfamily.</text>
</comment>
<feature type="transmembrane region" description="Helical" evidence="12">
    <location>
        <begin position="451"/>
        <end position="476"/>
    </location>
</feature>
<feature type="transmembrane region" description="Helical" evidence="12">
    <location>
        <begin position="602"/>
        <end position="624"/>
    </location>
</feature>
<dbReference type="GO" id="GO:0140359">
    <property type="term" value="F:ABC-type transporter activity"/>
    <property type="evidence" value="ECO:0007669"/>
    <property type="project" value="InterPro"/>
</dbReference>
<dbReference type="SMART" id="SM00382">
    <property type="entry name" value="AAA"/>
    <property type="match status" value="1"/>
</dbReference>
<dbReference type="InterPro" id="IPR003593">
    <property type="entry name" value="AAA+_ATPase"/>
</dbReference>
<dbReference type="Pfam" id="PF19055">
    <property type="entry name" value="ABC2_membrane_7"/>
    <property type="match status" value="1"/>
</dbReference>
<reference evidence="14" key="2">
    <citation type="submission" date="2025-08" db="UniProtKB">
        <authorList>
            <consortium name="Ensembl"/>
        </authorList>
    </citation>
    <scope>IDENTIFICATION</scope>
</reference>
<dbReference type="InterPro" id="IPR050352">
    <property type="entry name" value="ABCG_transporters"/>
</dbReference>
<dbReference type="PROSITE" id="PS50893">
    <property type="entry name" value="ABC_TRANSPORTER_2"/>
    <property type="match status" value="1"/>
</dbReference>
<dbReference type="PANTHER" id="PTHR48041">
    <property type="entry name" value="ABC TRANSPORTER G FAMILY MEMBER 28"/>
    <property type="match status" value="1"/>
</dbReference>